<dbReference type="EMBL" id="JABFAC010000010">
    <property type="protein sequence ID" value="MBA0625747.1"/>
    <property type="molecule type" value="Genomic_DNA"/>
</dbReference>
<keyword evidence="2" id="KW-1185">Reference proteome</keyword>
<accession>A0A7J8SHZ9</accession>
<protein>
    <submittedName>
        <fullName evidence="1">Uncharacterized protein</fullName>
    </submittedName>
</protein>
<reference evidence="1 2" key="1">
    <citation type="journal article" date="2019" name="Genome Biol. Evol.">
        <title>Insights into the evolution of the New World diploid cottons (Gossypium, subgenus Houzingenia) based on genome sequencing.</title>
        <authorList>
            <person name="Grover C.E."/>
            <person name="Arick M.A. 2nd"/>
            <person name="Thrash A."/>
            <person name="Conover J.L."/>
            <person name="Sanders W.S."/>
            <person name="Peterson D.G."/>
            <person name="Frelichowski J.E."/>
            <person name="Scheffler J.A."/>
            <person name="Scheffler B.E."/>
            <person name="Wendel J.F."/>
        </authorList>
    </citation>
    <scope>NUCLEOTIDE SEQUENCE [LARGE SCALE GENOMIC DNA]</scope>
    <source>
        <strain evidence="1">27</strain>
        <tissue evidence="1">Leaf</tissue>
    </source>
</reference>
<dbReference type="AlphaFoldDB" id="A0A7J8SHZ9"/>
<comment type="caution">
    <text evidence="1">The sequence shown here is derived from an EMBL/GenBank/DDBJ whole genome shotgun (WGS) entry which is preliminary data.</text>
</comment>
<name>A0A7J8SHZ9_GOSDV</name>
<gene>
    <name evidence="1" type="ORF">Godav_003518</name>
</gene>
<proteinExistence type="predicted"/>
<evidence type="ECO:0000313" key="2">
    <source>
        <dbReference type="Proteomes" id="UP000593561"/>
    </source>
</evidence>
<evidence type="ECO:0000313" key="1">
    <source>
        <dbReference type="EMBL" id="MBA0625747.1"/>
    </source>
</evidence>
<sequence>MESCWAEILKIPDDSCYMCTFAVIPLNGRLLNNLKAADFGDSTNLCFWFQATVDVLSNPFGRQFPLEFEAYKDN</sequence>
<organism evidence="1 2">
    <name type="scientific">Gossypium davidsonii</name>
    <name type="common">Davidson's cotton</name>
    <name type="synonym">Gossypium klotzschianum subsp. davidsonii</name>
    <dbReference type="NCBI Taxonomy" id="34287"/>
    <lineage>
        <taxon>Eukaryota</taxon>
        <taxon>Viridiplantae</taxon>
        <taxon>Streptophyta</taxon>
        <taxon>Embryophyta</taxon>
        <taxon>Tracheophyta</taxon>
        <taxon>Spermatophyta</taxon>
        <taxon>Magnoliopsida</taxon>
        <taxon>eudicotyledons</taxon>
        <taxon>Gunneridae</taxon>
        <taxon>Pentapetalae</taxon>
        <taxon>rosids</taxon>
        <taxon>malvids</taxon>
        <taxon>Malvales</taxon>
        <taxon>Malvaceae</taxon>
        <taxon>Malvoideae</taxon>
        <taxon>Gossypium</taxon>
    </lineage>
</organism>
<dbReference type="Proteomes" id="UP000593561">
    <property type="component" value="Unassembled WGS sequence"/>
</dbReference>